<dbReference type="Proteomes" id="UP000268857">
    <property type="component" value="Unassembled WGS sequence"/>
</dbReference>
<dbReference type="RefSeq" id="WP_016878693.1">
    <property type="nucleotide sequence ID" value="NZ_AJLN01000067.1"/>
</dbReference>
<evidence type="ECO:0008006" key="4">
    <source>
        <dbReference type="Google" id="ProtNLM"/>
    </source>
</evidence>
<reference evidence="2 3" key="1">
    <citation type="journal article" date="2019" name="Genome Biol. Evol.">
        <title>Day and night: Metabolic profiles and evolutionary relationships of six axenic non-marine cyanobacteria.</title>
        <authorList>
            <person name="Will S.E."/>
            <person name="Henke P."/>
            <person name="Boedeker C."/>
            <person name="Huang S."/>
            <person name="Brinkmann H."/>
            <person name="Rohde M."/>
            <person name="Jarek M."/>
            <person name="Friedl T."/>
            <person name="Seufert S."/>
            <person name="Schumacher M."/>
            <person name="Overmann J."/>
            <person name="Neumann-Schaal M."/>
            <person name="Petersen J."/>
        </authorList>
    </citation>
    <scope>NUCLEOTIDE SEQUENCE [LARGE SCALE GENOMIC DNA]</scope>
    <source>
        <strain evidence="2 3">PCC 6912</strain>
    </source>
</reference>
<keyword evidence="1" id="KW-1133">Transmembrane helix</keyword>
<feature type="transmembrane region" description="Helical" evidence="1">
    <location>
        <begin position="164"/>
        <end position="185"/>
    </location>
</feature>
<feature type="transmembrane region" description="Helical" evidence="1">
    <location>
        <begin position="47"/>
        <end position="64"/>
    </location>
</feature>
<evidence type="ECO:0000256" key="1">
    <source>
        <dbReference type="SAM" id="Phobius"/>
    </source>
</evidence>
<keyword evidence="3" id="KW-1185">Reference proteome</keyword>
<keyword evidence="1" id="KW-0812">Transmembrane</keyword>
<feature type="transmembrane region" description="Helical" evidence="1">
    <location>
        <begin position="70"/>
        <end position="88"/>
    </location>
</feature>
<dbReference type="OrthoDB" id="517164at2"/>
<gene>
    <name evidence="2" type="ORF">PCC6912_27860</name>
</gene>
<evidence type="ECO:0000313" key="3">
    <source>
        <dbReference type="Proteomes" id="UP000268857"/>
    </source>
</evidence>
<name>A0A3S0ZV93_CHLFR</name>
<feature type="transmembrane region" description="Helical" evidence="1">
    <location>
        <begin position="15"/>
        <end position="35"/>
    </location>
</feature>
<organism evidence="2 3">
    <name type="scientific">Chlorogloeopsis fritschii PCC 6912</name>
    <dbReference type="NCBI Taxonomy" id="211165"/>
    <lineage>
        <taxon>Bacteria</taxon>
        <taxon>Bacillati</taxon>
        <taxon>Cyanobacteriota</taxon>
        <taxon>Cyanophyceae</taxon>
        <taxon>Nostocales</taxon>
        <taxon>Chlorogloeopsidaceae</taxon>
        <taxon>Chlorogloeopsis</taxon>
    </lineage>
</organism>
<dbReference type="EMBL" id="RSCJ01000010">
    <property type="protein sequence ID" value="RUR80764.1"/>
    <property type="molecule type" value="Genomic_DNA"/>
</dbReference>
<proteinExistence type="predicted"/>
<keyword evidence="1" id="KW-0472">Membrane</keyword>
<accession>A0A3S0ZV93</accession>
<comment type="caution">
    <text evidence="2">The sequence shown here is derived from an EMBL/GenBank/DDBJ whole genome shotgun (WGS) entry which is preliminary data.</text>
</comment>
<dbReference type="AlphaFoldDB" id="A0A3S0ZV93"/>
<evidence type="ECO:0000313" key="2">
    <source>
        <dbReference type="EMBL" id="RUR80764.1"/>
    </source>
</evidence>
<protein>
    <recommendedName>
        <fullName evidence="4">DUF3177 domain-containing protein</fullName>
    </recommendedName>
</protein>
<sequence>MNNEVWFRPLVWMDYRLAVLFTVIIPLVLLIWAFVQKAEGMQRLLTIYWRVSSLLAITIYLMIAQYPVSFISGFLARILIPISLWFWVDLNDEIEYYPNGPLKLTFTSWRWATTFYCILGSLAFIPFLGCGFSGNLSNNPNCRVWLEAPLLFKEFFHPRTNPGFLGILAMISLVIYVLYLSYFVLVKLGKQGRSATQQ</sequence>
<dbReference type="InterPro" id="IPR021515">
    <property type="entry name" value="DUF3177"/>
</dbReference>
<dbReference type="STRING" id="211165.GCA_000317285_02350"/>
<feature type="transmembrane region" description="Helical" evidence="1">
    <location>
        <begin position="109"/>
        <end position="129"/>
    </location>
</feature>
<dbReference type="Pfam" id="PF11375">
    <property type="entry name" value="DUF3177"/>
    <property type="match status" value="1"/>
</dbReference>